<dbReference type="EMBL" id="RQGT01000128">
    <property type="protein sequence ID" value="TGM09696.1"/>
    <property type="molecule type" value="Genomic_DNA"/>
</dbReference>
<protein>
    <submittedName>
        <fullName evidence="2">XRE family transcriptional regulator</fullName>
    </submittedName>
</protein>
<dbReference type="CDD" id="cd00093">
    <property type="entry name" value="HTH_XRE"/>
    <property type="match status" value="1"/>
</dbReference>
<feature type="non-terminal residue" evidence="2">
    <location>
        <position position="105"/>
    </location>
</feature>
<organism evidence="2 3">
    <name type="scientific">Leptospira stimsonii</name>
    <dbReference type="NCBI Taxonomy" id="2202203"/>
    <lineage>
        <taxon>Bacteria</taxon>
        <taxon>Pseudomonadati</taxon>
        <taxon>Spirochaetota</taxon>
        <taxon>Spirochaetia</taxon>
        <taxon>Leptospirales</taxon>
        <taxon>Leptospiraceae</taxon>
        <taxon>Leptospira</taxon>
    </lineage>
</organism>
<reference evidence="3" key="1">
    <citation type="journal article" date="2019" name="PLoS Negl. Trop. Dis.">
        <title>Revisiting the worldwide diversity of Leptospira species in the environment.</title>
        <authorList>
            <person name="Vincent A.T."/>
            <person name="Schiettekatte O."/>
            <person name="Bourhy P."/>
            <person name="Veyrier F.J."/>
            <person name="Picardeau M."/>
        </authorList>
    </citation>
    <scope>NUCLEOTIDE SEQUENCE [LARGE SCALE GENOMIC DNA]</scope>
    <source>
        <strain evidence="3">201702407</strain>
    </source>
</reference>
<name>A0ABY2MVJ3_9LEPT</name>
<dbReference type="Proteomes" id="UP000297422">
    <property type="component" value="Unassembled WGS sequence"/>
</dbReference>
<dbReference type="SMART" id="SM00530">
    <property type="entry name" value="HTH_XRE"/>
    <property type="match status" value="1"/>
</dbReference>
<proteinExistence type="predicted"/>
<dbReference type="PROSITE" id="PS50943">
    <property type="entry name" value="HTH_CROC1"/>
    <property type="match status" value="1"/>
</dbReference>
<dbReference type="InterPro" id="IPR010982">
    <property type="entry name" value="Lambda_DNA-bd_dom_sf"/>
</dbReference>
<dbReference type="RefSeq" id="WP_135686446.1">
    <property type="nucleotide sequence ID" value="NZ_RQGT01000128.1"/>
</dbReference>
<comment type="caution">
    <text evidence="2">The sequence shown here is derived from an EMBL/GenBank/DDBJ whole genome shotgun (WGS) entry which is preliminary data.</text>
</comment>
<accession>A0ABY2MVJ3</accession>
<evidence type="ECO:0000313" key="3">
    <source>
        <dbReference type="Proteomes" id="UP000297422"/>
    </source>
</evidence>
<keyword evidence="3" id="KW-1185">Reference proteome</keyword>
<gene>
    <name evidence="2" type="ORF">EHQ90_20590</name>
</gene>
<dbReference type="Pfam" id="PF01381">
    <property type="entry name" value="HTH_3"/>
    <property type="match status" value="1"/>
</dbReference>
<dbReference type="Gene3D" id="1.10.260.40">
    <property type="entry name" value="lambda repressor-like DNA-binding domains"/>
    <property type="match status" value="1"/>
</dbReference>
<evidence type="ECO:0000313" key="2">
    <source>
        <dbReference type="EMBL" id="TGM09696.1"/>
    </source>
</evidence>
<feature type="domain" description="HTH cro/C1-type" evidence="1">
    <location>
        <begin position="5"/>
        <end position="60"/>
    </location>
</feature>
<sequence length="105" mass="11844">MRQQLIKLFEESGLSQKEFASKAGISPADLNGFLKGRTKEFSTEKSRSVAKNLGVNLHWFISGEGLPDADSGNLTEAEKQIWLEKMEEEENFLRKIKQTEGAKEI</sequence>
<dbReference type="InterPro" id="IPR001387">
    <property type="entry name" value="Cro/C1-type_HTH"/>
</dbReference>
<dbReference type="SUPFAM" id="SSF47413">
    <property type="entry name" value="lambda repressor-like DNA-binding domains"/>
    <property type="match status" value="1"/>
</dbReference>
<evidence type="ECO:0000259" key="1">
    <source>
        <dbReference type="PROSITE" id="PS50943"/>
    </source>
</evidence>